<reference evidence="2 3" key="1">
    <citation type="submission" date="2017-12" db="EMBL/GenBank/DDBJ databases">
        <title>Phylogenetic diversity of female urinary microbiome.</title>
        <authorList>
            <person name="Thomas-White K."/>
            <person name="Wolfe A.J."/>
        </authorList>
    </citation>
    <scope>NUCLEOTIDE SEQUENCE [LARGE SCALE GENOMIC DNA]</scope>
    <source>
        <strain evidence="2 3">UMB0898</strain>
    </source>
</reference>
<comment type="caution">
    <text evidence="2">The sequence shown here is derived from an EMBL/GenBank/DDBJ whole genome shotgun (WGS) entry which is preliminary data.</text>
</comment>
<evidence type="ECO:0000313" key="3">
    <source>
        <dbReference type="Proteomes" id="UP000234384"/>
    </source>
</evidence>
<name>A0A2I1K0N4_9LACT</name>
<keyword evidence="1" id="KW-1133">Transmembrane helix</keyword>
<sequence length="352" mass="40757">MNLSTILREFWRMLRDHILIVVLSSLLIGGLSVFFRYQITNYRLSEIKEPINHLTQVYQQQPATFKAIVLVEDGQLFNNAYAYDELFSTPTVVSQIESLTQVDISRTLDSERQVELYKNYAFRGGVAALRDSASGVFTFRFLVGKTAEENLAVANAYYDLLQNQPDILDAGQRVTLLSEPEILELDNIDELSIVPTIETLNIYRSTRAKPLILYGVLGILLGAILAFGVMLLKRLFSEKIQYAFEYSWELSDRHELLSWRDFDHARQVESFQYPRVTQRWIFDQIGNLFETDSFSSESHYLTDFGQLIQLADAPDEIMIIIQAGQTDKAWYRRVRELTERYHCPIRILQLNP</sequence>
<evidence type="ECO:0000256" key="1">
    <source>
        <dbReference type="SAM" id="Phobius"/>
    </source>
</evidence>
<feature type="transmembrane region" description="Helical" evidence="1">
    <location>
        <begin position="211"/>
        <end position="232"/>
    </location>
</feature>
<feature type="transmembrane region" description="Helical" evidence="1">
    <location>
        <begin position="18"/>
        <end position="37"/>
    </location>
</feature>
<evidence type="ECO:0000313" key="2">
    <source>
        <dbReference type="EMBL" id="PKY89095.1"/>
    </source>
</evidence>
<dbReference type="Proteomes" id="UP000234384">
    <property type="component" value="Unassembled WGS sequence"/>
</dbReference>
<dbReference type="AlphaFoldDB" id="A0A2I1K0N4"/>
<dbReference type="OrthoDB" id="2136129at2"/>
<organism evidence="2 3">
    <name type="scientific">Falseniella ignava</name>
    <dbReference type="NCBI Taxonomy" id="137730"/>
    <lineage>
        <taxon>Bacteria</taxon>
        <taxon>Bacillati</taxon>
        <taxon>Bacillota</taxon>
        <taxon>Bacilli</taxon>
        <taxon>Lactobacillales</taxon>
        <taxon>Aerococcaceae</taxon>
        <taxon>Falseniella</taxon>
    </lineage>
</organism>
<keyword evidence="1" id="KW-0472">Membrane</keyword>
<protein>
    <submittedName>
        <fullName evidence="2">Uncharacterized protein</fullName>
    </submittedName>
</protein>
<dbReference type="RefSeq" id="WP_101954237.1">
    <property type="nucleotide sequence ID" value="NZ_PKHE01000009.1"/>
</dbReference>
<proteinExistence type="predicted"/>
<dbReference type="EMBL" id="PKHE01000009">
    <property type="protein sequence ID" value="PKY89095.1"/>
    <property type="molecule type" value="Genomic_DNA"/>
</dbReference>
<gene>
    <name evidence="2" type="ORF">CYJ57_04445</name>
</gene>
<accession>A0A2I1K0N4</accession>
<keyword evidence="1" id="KW-0812">Transmembrane</keyword>